<dbReference type="PRINTS" id="PR00237">
    <property type="entry name" value="GPCRRHODOPSN"/>
</dbReference>
<proteinExistence type="predicted"/>
<dbReference type="InterPro" id="IPR000276">
    <property type="entry name" value="GPCR_Rhodpsn"/>
</dbReference>
<evidence type="ECO:0000256" key="5">
    <source>
        <dbReference type="SAM" id="Phobius"/>
    </source>
</evidence>
<gene>
    <name evidence="7" type="ORF">LOTGIDRAFT_155829</name>
</gene>
<feature type="domain" description="G-protein coupled receptors family 1 profile" evidence="6">
    <location>
        <begin position="71"/>
        <end position="345"/>
    </location>
</feature>
<dbReference type="OrthoDB" id="10033446at2759"/>
<feature type="transmembrane region" description="Helical" evidence="5">
    <location>
        <begin position="55"/>
        <end position="79"/>
    </location>
</feature>
<dbReference type="PANTHER" id="PTHR46641:SF2">
    <property type="entry name" value="FMRFAMIDE RECEPTOR"/>
    <property type="match status" value="1"/>
</dbReference>
<dbReference type="GO" id="GO:0016020">
    <property type="term" value="C:membrane"/>
    <property type="evidence" value="ECO:0007669"/>
    <property type="project" value="UniProtKB-SubCell"/>
</dbReference>
<dbReference type="Proteomes" id="UP000030746">
    <property type="component" value="Unassembled WGS sequence"/>
</dbReference>
<dbReference type="GeneID" id="20236845"/>
<keyword evidence="2 5" id="KW-0812">Transmembrane</keyword>
<evidence type="ECO:0000256" key="1">
    <source>
        <dbReference type="ARBA" id="ARBA00004370"/>
    </source>
</evidence>
<dbReference type="InterPro" id="IPR052954">
    <property type="entry name" value="GPCR-Ligand_Int"/>
</dbReference>
<feature type="transmembrane region" description="Helical" evidence="5">
    <location>
        <begin position="134"/>
        <end position="158"/>
    </location>
</feature>
<evidence type="ECO:0000256" key="3">
    <source>
        <dbReference type="ARBA" id="ARBA00022989"/>
    </source>
</evidence>
<dbReference type="OMA" id="FIMSSTW"/>
<protein>
    <recommendedName>
        <fullName evidence="6">G-protein coupled receptors family 1 profile domain-containing protein</fullName>
    </recommendedName>
</protein>
<dbReference type="Gene3D" id="1.20.1070.10">
    <property type="entry name" value="Rhodopsin 7-helix transmembrane proteins"/>
    <property type="match status" value="1"/>
</dbReference>
<feature type="transmembrane region" description="Helical" evidence="5">
    <location>
        <begin position="282"/>
        <end position="303"/>
    </location>
</feature>
<dbReference type="STRING" id="225164.V4B2P5"/>
<dbReference type="GO" id="GO:0004930">
    <property type="term" value="F:G protein-coupled receptor activity"/>
    <property type="evidence" value="ECO:0007669"/>
    <property type="project" value="InterPro"/>
</dbReference>
<dbReference type="CTD" id="20236845"/>
<feature type="transmembrane region" description="Helical" evidence="5">
    <location>
        <begin position="91"/>
        <end position="114"/>
    </location>
</feature>
<comment type="subcellular location">
    <subcellularLocation>
        <location evidence="1">Membrane</location>
    </subcellularLocation>
</comment>
<organism evidence="7 8">
    <name type="scientific">Lottia gigantea</name>
    <name type="common">Giant owl limpet</name>
    <dbReference type="NCBI Taxonomy" id="225164"/>
    <lineage>
        <taxon>Eukaryota</taxon>
        <taxon>Metazoa</taxon>
        <taxon>Spiralia</taxon>
        <taxon>Lophotrochozoa</taxon>
        <taxon>Mollusca</taxon>
        <taxon>Gastropoda</taxon>
        <taxon>Patellogastropoda</taxon>
        <taxon>Lottioidea</taxon>
        <taxon>Lottiidae</taxon>
        <taxon>Lottia</taxon>
    </lineage>
</organism>
<dbReference type="InterPro" id="IPR017452">
    <property type="entry name" value="GPCR_Rhodpsn_7TM"/>
</dbReference>
<evidence type="ECO:0000259" key="6">
    <source>
        <dbReference type="PROSITE" id="PS50262"/>
    </source>
</evidence>
<evidence type="ECO:0000256" key="2">
    <source>
        <dbReference type="ARBA" id="ARBA00022692"/>
    </source>
</evidence>
<dbReference type="RefSeq" id="XP_009066592.1">
    <property type="nucleotide sequence ID" value="XM_009068344.1"/>
</dbReference>
<evidence type="ECO:0000313" key="7">
    <source>
        <dbReference type="EMBL" id="ESO82799.1"/>
    </source>
</evidence>
<dbReference type="KEGG" id="lgi:LOTGIDRAFT_155829"/>
<name>V4B2P5_LOTGI</name>
<evidence type="ECO:0000313" key="8">
    <source>
        <dbReference type="Proteomes" id="UP000030746"/>
    </source>
</evidence>
<dbReference type="EMBL" id="KB203854">
    <property type="protein sequence ID" value="ESO82799.1"/>
    <property type="molecule type" value="Genomic_DNA"/>
</dbReference>
<dbReference type="Pfam" id="PF00001">
    <property type="entry name" value="7tm_1"/>
    <property type="match status" value="1"/>
</dbReference>
<dbReference type="CDD" id="cd14978">
    <property type="entry name" value="7tmA_FMRFamide_R-like"/>
    <property type="match status" value="1"/>
</dbReference>
<feature type="transmembrane region" description="Helical" evidence="5">
    <location>
        <begin position="179"/>
        <end position="199"/>
    </location>
</feature>
<reference evidence="7 8" key="1">
    <citation type="journal article" date="2013" name="Nature">
        <title>Insights into bilaterian evolution from three spiralian genomes.</title>
        <authorList>
            <person name="Simakov O."/>
            <person name="Marletaz F."/>
            <person name="Cho S.J."/>
            <person name="Edsinger-Gonzales E."/>
            <person name="Havlak P."/>
            <person name="Hellsten U."/>
            <person name="Kuo D.H."/>
            <person name="Larsson T."/>
            <person name="Lv J."/>
            <person name="Arendt D."/>
            <person name="Savage R."/>
            <person name="Osoegawa K."/>
            <person name="de Jong P."/>
            <person name="Grimwood J."/>
            <person name="Chapman J.A."/>
            <person name="Shapiro H."/>
            <person name="Aerts A."/>
            <person name="Otillar R.P."/>
            <person name="Terry A.Y."/>
            <person name="Boore J.L."/>
            <person name="Grigoriev I.V."/>
            <person name="Lindberg D.R."/>
            <person name="Seaver E.C."/>
            <person name="Weisblat D.A."/>
            <person name="Putnam N.H."/>
            <person name="Rokhsar D.S."/>
        </authorList>
    </citation>
    <scope>NUCLEOTIDE SEQUENCE [LARGE SCALE GENOMIC DNA]</scope>
</reference>
<dbReference type="PROSITE" id="PS50262">
    <property type="entry name" value="G_PROTEIN_RECEP_F1_2"/>
    <property type="match status" value="1"/>
</dbReference>
<keyword evidence="8" id="KW-1185">Reference proteome</keyword>
<accession>V4B2P5</accession>
<dbReference type="PANTHER" id="PTHR46641">
    <property type="entry name" value="FMRFAMIDE RECEPTOR-RELATED"/>
    <property type="match status" value="1"/>
</dbReference>
<dbReference type="AlphaFoldDB" id="V4B2P5"/>
<dbReference type="SUPFAM" id="SSF81321">
    <property type="entry name" value="Family A G protein-coupled receptor-like"/>
    <property type="match status" value="1"/>
</dbReference>
<dbReference type="HOGENOM" id="CLU_009579_24_7_1"/>
<feature type="transmembrane region" description="Helical" evidence="5">
    <location>
        <begin position="323"/>
        <end position="348"/>
    </location>
</feature>
<sequence length="383" mass="44870">MTNTINWNNQTYRVVLRADRVMMDCLNITFEAENRNMTAVVNDDAKKLYEEVSHIVYGFGIPSVCLFGMVGNVLNLCILTRRKLQKAFKRLELSANLCLVSLAVSDLMFCLFAFPTVFLPQDDVYSTKGFVLYYRIYCAAIINVFIIISTWLTVAMALERYLAICHPLRQDIYLTTSRIKCVIVITYVFSFAFNIPVLWRYEIRQLCTPNSSRKAYMPTPVQLWNDRQIDTAYRIIWAVIGNFIPLVLLLYFNVCLCRRIYKSYKMRQTFKRDRRKDHSATSTSHTITITLVVIIVMFFILVAPSEIVIHLARMTDNESNYTYLTIEAVMNFMQSVNFSVNFILYCIISPYFRKTLKYLFCCGCWNIYQVSKQWKKEFETSLM</sequence>
<feature type="transmembrane region" description="Helical" evidence="5">
    <location>
        <begin position="235"/>
        <end position="261"/>
    </location>
</feature>
<evidence type="ECO:0000256" key="4">
    <source>
        <dbReference type="ARBA" id="ARBA00023136"/>
    </source>
</evidence>
<keyword evidence="4 5" id="KW-0472">Membrane</keyword>
<keyword evidence="3 5" id="KW-1133">Transmembrane helix</keyword>